<dbReference type="AlphaFoldDB" id="A0A921QI83"/>
<accession>A0A921QI83</accession>
<evidence type="ECO:0008006" key="5">
    <source>
        <dbReference type="Google" id="ProtNLM"/>
    </source>
</evidence>
<evidence type="ECO:0000313" key="3">
    <source>
        <dbReference type="EMBL" id="KAG0521345.1"/>
    </source>
</evidence>
<organism evidence="3 4">
    <name type="scientific">Sorghum bicolor</name>
    <name type="common">Sorghum</name>
    <name type="synonym">Sorghum vulgare</name>
    <dbReference type="NCBI Taxonomy" id="4558"/>
    <lineage>
        <taxon>Eukaryota</taxon>
        <taxon>Viridiplantae</taxon>
        <taxon>Streptophyta</taxon>
        <taxon>Embryophyta</taxon>
        <taxon>Tracheophyta</taxon>
        <taxon>Spermatophyta</taxon>
        <taxon>Magnoliopsida</taxon>
        <taxon>Liliopsida</taxon>
        <taxon>Poales</taxon>
        <taxon>Poaceae</taxon>
        <taxon>PACMAD clade</taxon>
        <taxon>Panicoideae</taxon>
        <taxon>Andropogonodae</taxon>
        <taxon>Andropogoneae</taxon>
        <taxon>Sorghinae</taxon>
        <taxon>Sorghum</taxon>
    </lineage>
</organism>
<feature type="transmembrane region" description="Helical" evidence="1">
    <location>
        <begin position="34"/>
        <end position="53"/>
    </location>
</feature>
<keyword evidence="1" id="KW-0812">Transmembrane</keyword>
<gene>
    <name evidence="3" type="ORF">BDA96_08G152300</name>
</gene>
<keyword evidence="1" id="KW-1133">Transmembrane helix</keyword>
<reference evidence="3" key="1">
    <citation type="journal article" date="2019" name="BMC Genomics">
        <title>A new reference genome for Sorghum bicolor reveals high levels of sequence similarity between sweet and grain genotypes: implications for the genetics of sugar metabolism.</title>
        <authorList>
            <person name="Cooper E.A."/>
            <person name="Brenton Z.W."/>
            <person name="Flinn B.S."/>
            <person name="Jenkins J."/>
            <person name="Shu S."/>
            <person name="Flowers D."/>
            <person name="Luo F."/>
            <person name="Wang Y."/>
            <person name="Xia P."/>
            <person name="Barry K."/>
            <person name="Daum C."/>
            <person name="Lipzen A."/>
            <person name="Yoshinaga Y."/>
            <person name="Schmutz J."/>
            <person name="Saski C."/>
            <person name="Vermerris W."/>
            <person name="Kresovich S."/>
        </authorList>
    </citation>
    <scope>NUCLEOTIDE SEQUENCE</scope>
</reference>
<evidence type="ECO:0000256" key="2">
    <source>
        <dbReference type="SAM" id="SignalP"/>
    </source>
</evidence>
<reference evidence="3" key="2">
    <citation type="submission" date="2020-10" db="EMBL/GenBank/DDBJ databases">
        <authorList>
            <person name="Cooper E.A."/>
            <person name="Brenton Z.W."/>
            <person name="Flinn B.S."/>
            <person name="Jenkins J."/>
            <person name="Shu S."/>
            <person name="Flowers D."/>
            <person name="Luo F."/>
            <person name="Wang Y."/>
            <person name="Xia P."/>
            <person name="Barry K."/>
            <person name="Daum C."/>
            <person name="Lipzen A."/>
            <person name="Yoshinaga Y."/>
            <person name="Schmutz J."/>
            <person name="Saski C."/>
            <person name="Vermerris W."/>
            <person name="Kresovich S."/>
        </authorList>
    </citation>
    <scope>NUCLEOTIDE SEQUENCE</scope>
</reference>
<evidence type="ECO:0000256" key="1">
    <source>
        <dbReference type="SAM" id="Phobius"/>
    </source>
</evidence>
<keyword evidence="2" id="KW-0732">Signal</keyword>
<proteinExistence type="predicted"/>
<dbReference type="EMBL" id="CM027687">
    <property type="protein sequence ID" value="KAG0521345.1"/>
    <property type="molecule type" value="Genomic_DNA"/>
</dbReference>
<dbReference type="Proteomes" id="UP000807115">
    <property type="component" value="Chromosome 8"/>
</dbReference>
<sequence>MKKLSPLHIAMVLLALSSPLHVSSTEPGHGILFQLYFLHNVLSLLLKLFYLAIGRRMLQGMKVTSTSYATTQAIHVDEAEFMHAGSMGFVLNDYPASGANNRHSPYPGGTR</sequence>
<comment type="caution">
    <text evidence="3">The sequence shown here is derived from an EMBL/GenBank/DDBJ whole genome shotgun (WGS) entry which is preliminary data.</text>
</comment>
<feature type="signal peptide" evidence="2">
    <location>
        <begin position="1"/>
        <end position="25"/>
    </location>
</feature>
<feature type="chain" id="PRO_5037548528" description="Dirigent protein" evidence="2">
    <location>
        <begin position="26"/>
        <end position="111"/>
    </location>
</feature>
<name>A0A921QI83_SORBI</name>
<evidence type="ECO:0000313" key="4">
    <source>
        <dbReference type="Proteomes" id="UP000807115"/>
    </source>
</evidence>
<keyword evidence="1" id="KW-0472">Membrane</keyword>
<protein>
    <recommendedName>
        <fullName evidence="5">Dirigent protein</fullName>
    </recommendedName>
</protein>